<proteinExistence type="predicted"/>
<dbReference type="AlphaFoldDB" id="A0A1S2LGV6"/>
<name>A0A1S2LGV6_9BACI</name>
<accession>A0A1S2LGV6</accession>
<sequence length="72" mass="8160">MNKVETKVARRNVHASVYAQSGVGEVTQSPKRMNGVRKSEKKLDRSPIEAPNTFSRGFHDFSFQNKNLVILK</sequence>
<evidence type="ECO:0000256" key="1">
    <source>
        <dbReference type="SAM" id="MobiDB-lite"/>
    </source>
</evidence>
<keyword evidence="3" id="KW-1185">Reference proteome</keyword>
<gene>
    <name evidence="2" type="ORF">BKP37_15070</name>
</gene>
<comment type="caution">
    <text evidence="2">The sequence shown here is derived from an EMBL/GenBank/DDBJ whole genome shotgun (WGS) entry which is preliminary data.</text>
</comment>
<evidence type="ECO:0000313" key="2">
    <source>
        <dbReference type="EMBL" id="OIJ11762.1"/>
    </source>
</evidence>
<organism evidence="2 3">
    <name type="scientific">Anaerobacillus alkalilacustris</name>
    <dbReference type="NCBI Taxonomy" id="393763"/>
    <lineage>
        <taxon>Bacteria</taxon>
        <taxon>Bacillati</taxon>
        <taxon>Bacillota</taxon>
        <taxon>Bacilli</taxon>
        <taxon>Bacillales</taxon>
        <taxon>Bacillaceae</taxon>
        <taxon>Anaerobacillus</taxon>
    </lineage>
</organism>
<dbReference type="EMBL" id="MLQR01000036">
    <property type="protein sequence ID" value="OIJ11762.1"/>
    <property type="molecule type" value="Genomic_DNA"/>
</dbReference>
<reference evidence="2 3" key="1">
    <citation type="submission" date="2016-10" db="EMBL/GenBank/DDBJ databases">
        <title>Draft genome sequences of four alkaliphilic bacteria belonging to the Anaerobacillus genus.</title>
        <authorList>
            <person name="Bassil N.M."/>
            <person name="Lloyd J.R."/>
        </authorList>
    </citation>
    <scope>NUCLEOTIDE SEQUENCE [LARGE SCALE GENOMIC DNA]</scope>
    <source>
        <strain evidence="2 3">DSM 18345</strain>
    </source>
</reference>
<dbReference type="Proteomes" id="UP000179524">
    <property type="component" value="Unassembled WGS sequence"/>
</dbReference>
<feature type="region of interest" description="Disordered" evidence="1">
    <location>
        <begin position="22"/>
        <end position="51"/>
    </location>
</feature>
<feature type="compositionally biased region" description="Basic and acidic residues" evidence="1">
    <location>
        <begin position="37"/>
        <end position="47"/>
    </location>
</feature>
<evidence type="ECO:0000313" key="3">
    <source>
        <dbReference type="Proteomes" id="UP000179524"/>
    </source>
</evidence>
<protein>
    <submittedName>
        <fullName evidence="2">Uncharacterized protein</fullName>
    </submittedName>
</protein>